<dbReference type="Proteomes" id="UP001307705">
    <property type="component" value="Unassembled WGS sequence"/>
</dbReference>
<reference evidence="4 5" key="1">
    <citation type="submission" date="2023-08" db="EMBL/GenBank/DDBJ databases">
        <title>Draft genome sequence of Algoriphagus taiwanensis.</title>
        <authorList>
            <person name="Takatani N."/>
            <person name="Hosokawa M."/>
            <person name="Sawabe T."/>
        </authorList>
    </citation>
    <scope>NUCLEOTIDE SEQUENCE [LARGE SCALE GENOMIC DNA]</scope>
    <source>
        <strain evidence="4 5">JCM 19755</strain>
    </source>
</reference>
<dbReference type="PANTHER" id="PTHR43240">
    <property type="entry name" value="1,4-DIHYDROXY-2-NAPHTHOYL-COA THIOESTERASE 1"/>
    <property type="match status" value="1"/>
</dbReference>
<evidence type="ECO:0000256" key="2">
    <source>
        <dbReference type="ARBA" id="ARBA00022801"/>
    </source>
</evidence>
<sequence length="140" mass="15299">MIFLQTPSLDHLNQTSRNTLVQHLGIVFTAVGEDYLEATMPVDARTKQPMGLLHGGANVVLAETLGSLASSLTIDLSKKACVGLEVNANHLRSVREGLVKGIAKPIHLGRSTQVWEIRILDEKDKLCCISRLTMAILDKK</sequence>
<evidence type="ECO:0000313" key="5">
    <source>
        <dbReference type="Proteomes" id="UP001307705"/>
    </source>
</evidence>
<accession>A0ABQ6Q309</accession>
<keyword evidence="2" id="KW-0378">Hydrolase</keyword>
<dbReference type="EMBL" id="BTPE01000010">
    <property type="protein sequence ID" value="GMQ34521.1"/>
    <property type="molecule type" value="Genomic_DNA"/>
</dbReference>
<dbReference type="SUPFAM" id="SSF54637">
    <property type="entry name" value="Thioesterase/thiol ester dehydrase-isomerase"/>
    <property type="match status" value="1"/>
</dbReference>
<protein>
    <submittedName>
        <fullName evidence="4">Hotdog fold thioesterase</fullName>
    </submittedName>
</protein>
<keyword evidence="5" id="KW-1185">Reference proteome</keyword>
<gene>
    <name evidence="4" type="ORF">Ataiwa_27940</name>
</gene>
<dbReference type="InterPro" id="IPR029069">
    <property type="entry name" value="HotDog_dom_sf"/>
</dbReference>
<organism evidence="4 5">
    <name type="scientific">Algoriphagus taiwanensis</name>
    <dbReference type="NCBI Taxonomy" id="1445656"/>
    <lineage>
        <taxon>Bacteria</taxon>
        <taxon>Pseudomonadati</taxon>
        <taxon>Bacteroidota</taxon>
        <taxon>Cytophagia</taxon>
        <taxon>Cytophagales</taxon>
        <taxon>Cyclobacteriaceae</taxon>
        <taxon>Algoriphagus</taxon>
    </lineage>
</organism>
<feature type="domain" description="Thioesterase" evidence="3">
    <location>
        <begin position="50"/>
        <end position="128"/>
    </location>
</feature>
<proteinExistence type="inferred from homology"/>
<comment type="similarity">
    <text evidence="1">Belongs to the thioesterase PaaI family.</text>
</comment>
<evidence type="ECO:0000259" key="3">
    <source>
        <dbReference type="Pfam" id="PF03061"/>
    </source>
</evidence>
<evidence type="ECO:0000256" key="1">
    <source>
        <dbReference type="ARBA" id="ARBA00008324"/>
    </source>
</evidence>
<dbReference type="Pfam" id="PF03061">
    <property type="entry name" value="4HBT"/>
    <property type="match status" value="1"/>
</dbReference>
<dbReference type="CDD" id="cd03443">
    <property type="entry name" value="PaaI_thioesterase"/>
    <property type="match status" value="1"/>
</dbReference>
<dbReference type="Gene3D" id="3.10.129.10">
    <property type="entry name" value="Hotdog Thioesterase"/>
    <property type="match status" value="1"/>
</dbReference>
<name>A0ABQ6Q309_9BACT</name>
<dbReference type="InterPro" id="IPR003736">
    <property type="entry name" value="PAAI_dom"/>
</dbReference>
<dbReference type="RefSeq" id="WP_338229347.1">
    <property type="nucleotide sequence ID" value="NZ_BTPE01000010.1"/>
</dbReference>
<comment type="caution">
    <text evidence="4">The sequence shown here is derived from an EMBL/GenBank/DDBJ whole genome shotgun (WGS) entry which is preliminary data.</text>
</comment>
<evidence type="ECO:0000313" key="4">
    <source>
        <dbReference type="EMBL" id="GMQ34521.1"/>
    </source>
</evidence>
<dbReference type="InterPro" id="IPR006683">
    <property type="entry name" value="Thioestr_dom"/>
</dbReference>
<dbReference type="NCBIfam" id="TIGR00369">
    <property type="entry name" value="unchar_dom_1"/>
    <property type="match status" value="1"/>
</dbReference>
<dbReference type="PANTHER" id="PTHR43240:SF5">
    <property type="entry name" value="1,4-DIHYDROXY-2-NAPHTHOYL-COA THIOESTERASE 1"/>
    <property type="match status" value="1"/>
</dbReference>